<name>A0A9N9SEE6_PHACE</name>
<reference evidence="5" key="1">
    <citation type="submission" date="2022-01" db="EMBL/GenBank/DDBJ databases">
        <authorList>
            <person name="King R."/>
        </authorList>
    </citation>
    <scope>NUCLEOTIDE SEQUENCE</scope>
</reference>
<accession>A0A9N9SEE6</accession>
<feature type="region of interest" description="Disordered" evidence="3">
    <location>
        <begin position="162"/>
        <end position="181"/>
    </location>
</feature>
<dbReference type="InterPro" id="IPR009067">
    <property type="entry name" value="TAF_II_230-bd"/>
</dbReference>
<dbReference type="AlphaFoldDB" id="A0A9N9SEE6"/>
<feature type="domain" description="TAFII-230 TBP-binding" evidence="4">
    <location>
        <begin position="37"/>
        <end position="76"/>
    </location>
</feature>
<keyword evidence="1" id="KW-0805">Transcription regulation</keyword>
<evidence type="ECO:0000256" key="3">
    <source>
        <dbReference type="SAM" id="MobiDB-lite"/>
    </source>
</evidence>
<dbReference type="EMBL" id="OU896720">
    <property type="protein sequence ID" value="CAG9816441.1"/>
    <property type="molecule type" value="Genomic_DNA"/>
</dbReference>
<dbReference type="Pfam" id="PF09247">
    <property type="entry name" value="TBP-binding"/>
    <property type="match status" value="1"/>
</dbReference>
<dbReference type="SUPFAM" id="SSF47055">
    <property type="entry name" value="TAF(II)230 TBP-binding fragment"/>
    <property type="match status" value="1"/>
</dbReference>
<gene>
    <name evidence="5" type="ORF">PHAECO_LOCUS4212</name>
</gene>
<reference evidence="5" key="2">
    <citation type="submission" date="2022-10" db="EMBL/GenBank/DDBJ databases">
        <authorList>
            <consortium name="ENA_rothamsted_submissions"/>
            <consortium name="culmorum"/>
            <person name="King R."/>
        </authorList>
    </citation>
    <scope>NUCLEOTIDE SEQUENCE</scope>
</reference>
<evidence type="ECO:0000259" key="4">
    <source>
        <dbReference type="Pfam" id="PF09247"/>
    </source>
</evidence>
<evidence type="ECO:0000256" key="2">
    <source>
        <dbReference type="ARBA" id="ARBA00023163"/>
    </source>
</evidence>
<evidence type="ECO:0000256" key="1">
    <source>
        <dbReference type="ARBA" id="ARBA00023015"/>
    </source>
</evidence>
<evidence type="ECO:0000313" key="6">
    <source>
        <dbReference type="Proteomes" id="UP001153737"/>
    </source>
</evidence>
<proteinExistence type="predicted"/>
<dbReference type="InterPro" id="IPR036741">
    <property type="entry name" value="TAFII-230_TBP-bd_sf"/>
</dbReference>
<keyword evidence="6" id="KW-1185">Reference proteome</keyword>
<dbReference type="Proteomes" id="UP001153737">
    <property type="component" value="Chromosome 14"/>
</dbReference>
<evidence type="ECO:0000313" key="5">
    <source>
        <dbReference type="EMBL" id="CAG9816441.1"/>
    </source>
</evidence>
<sequence>MEDDLTVRMVVKQLRKRGGACKDLEKRKKDILRSKMEEINFVGFMFGNVDNEMNFEDENGLFSEEERKKLKNLGSLISNDVIIEDVALMDDNEEAISEEEIMFILKQEEDMDIISDTHSDSIDNQYHGYDYTKSPIAQDFLDKAELAEDESIELDEHYDAADHEKISENCDVSREESEVVL</sequence>
<dbReference type="Gene3D" id="1.10.1100.10">
    <property type="entry name" value="TAFII-230 TBP-binding domain"/>
    <property type="match status" value="1"/>
</dbReference>
<keyword evidence="2" id="KW-0804">Transcription</keyword>
<organism evidence="5 6">
    <name type="scientific">Phaedon cochleariae</name>
    <name type="common">Mustard beetle</name>
    <dbReference type="NCBI Taxonomy" id="80249"/>
    <lineage>
        <taxon>Eukaryota</taxon>
        <taxon>Metazoa</taxon>
        <taxon>Ecdysozoa</taxon>
        <taxon>Arthropoda</taxon>
        <taxon>Hexapoda</taxon>
        <taxon>Insecta</taxon>
        <taxon>Pterygota</taxon>
        <taxon>Neoptera</taxon>
        <taxon>Endopterygota</taxon>
        <taxon>Coleoptera</taxon>
        <taxon>Polyphaga</taxon>
        <taxon>Cucujiformia</taxon>
        <taxon>Chrysomeloidea</taxon>
        <taxon>Chrysomelidae</taxon>
        <taxon>Chrysomelinae</taxon>
        <taxon>Chrysomelini</taxon>
        <taxon>Phaedon</taxon>
    </lineage>
</organism>
<protein>
    <recommendedName>
        <fullName evidence="4">TAFII-230 TBP-binding domain-containing protein</fullName>
    </recommendedName>
</protein>